<comment type="catalytic activity">
    <reaction evidence="10 15">
        <text>2'-deoxycytidine + H2O + H(+) = 2'-deoxyuridine + NH4(+)</text>
        <dbReference type="Rhea" id="RHEA:13433"/>
        <dbReference type="ChEBI" id="CHEBI:15377"/>
        <dbReference type="ChEBI" id="CHEBI:15378"/>
        <dbReference type="ChEBI" id="CHEBI:15698"/>
        <dbReference type="ChEBI" id="CHEBI:16450"/>
        <dbReference type="ChEBI" id="CHEBI:28938"/>
        <dbReference type="EC" id="3.5.4.5"/>
    </reaction>
</comment>
<dbReference type="InterPro" id="IPR016193">
    <property type="entry name" value="Cytidine_deaminase-like"/>
</dbReference>
<dbReference type="NCBIfam" id="TIGR01354">
    <property type="entry name" value="cyt_deam_tetra"/>
    <property type="match status" value="1"/>
</dbReference>
<feature type="domain" description="CMP/dCMP-type deaminase" evidence="16">
    <location>
        <begin position="10"/>
        <end position="135"/>
    </location>
</feature>
<feature type="binding site" evidence="13">
    <location>
        <begin position="51"/>
        <end position="57"/>
    </location>
    <ligand>
        <name>substrate</name>
    </ligand>
</feature>
<accession>E3CYU0</accession>
<dbReference type="InterPro" id="IPR016192">
    <property type="entry name" value="APOBEC/CMP_deaminase_Zn-bd"/>
</dbReference>
<protein>
    <recommendedName>
        <fullName evidence="5 15">Cytidine deaminase</fullName>
        <ecNumber evidence="4 15">3.5.4.5</ecNumber>
    </recommendedName>
    <alternativeName>
        <fullName evidence="9 15">Cytidine aminohydrolase</fullName>
    </alternativeName>
</protein>
<dbReference type="PANTHER" id="PTHR11644">
    <property type="entry name" value="CYTIDINE DEAMINASE"/>
    <property type="match status" value="1"/>
</dbReference>
<dbReference type="PROSITE" id="PS00903">
    <property type="entry name" value="CYT_DCMP_DEAMINASES_1"/>
    <property type="match status" value="1"/>
</dbReference>
<dbReference type="Pfam" id="PF00383">
    <property type="entry name" value="dCMP_cyt_deam_1"/>
    <property type="match status" value="1"/>
</dbReference>
<dbReference type="PANTHER" id="PTHR11644:SF2">
    <property type="entry name" value="CYTIDINE DEAMINASE"/>
    <property type="match status" value="1"/>
</dbReference>
<dbReference type="RefSeq" id="WP_006300920.1">
    <property type="nucleotide sequence ID" value="NZ_CM001022.1"/>
</dbReference>
<dbReference type="GO" id="GO:0042802">
    <property type="term" value="F:identical protein binding"/>
    <property type="evidence" value="ECO:0007669"/>
    <property type="project" value="UniProtKB-ARBA"/>
</dbReference>
<dbReference type="InterPro" id="IPR002125">
    <property type="entry name" value="CMP_dCMP_dom"/>
</dbReference>
<dbReference type="eggNOG" id="COG0295">
    <property type="taxonomic scope" value="Bacteria"/>
</dbReference>
<feature type="binding site" evidence="14">
    <location>
        <position position="98"/>
    </location>
    <ligand>
        <name>Zn(2+)</name>
        <dbReference type="ChEBI" id="CHEBI:29105"/>
        <note>catalytic</note>
    </ligand>
</feature>
<dbReference type="GO" id="GO:0072527">
    <property type="term" value="P:pyrimidine-containing compound metabolic process"/>
    <property type="evidence" value="ECO:0007669"/>
    <property type="project" value="UniProtKB-ARBA"/>
</dbReference>
<dbReference type="NCBIfam" id="NF004064">
    <property type="entry name" value="PRK05578.1"/>
    <property type="match status" value="1"/>
</dbReference>
<sequence length="136" mass="14814">MVLALKEIEEVLETLWEEAGKARSRAYVPYSGFAVGAALYTASGQIFTGCNVENGSYGLTQCAERVALGVLTSQGGDQAVALAVQGPPGRSCSPCGACRQVLLEHNPKLRVWFWWEGRRVERSIPELLPEAFLLED</sequence>
<dbReference type="PROSITE" id="PS51747">
    <property type="entry name" value="CYT_DCMP_DEAMINASES_2"/>
    <property type="match status" value="1"/>
</dbReference>
<evidence type="ECO:0000256" key="9">
    <source>
        <dbReference type="ARBA" id="ARBA00032005"/>
    </source>
</evidence>
<gene>
    <name evidence="17" type="ORF">Apau_1294</name>
</gene>
<name>E3CYU0_9BACT</name>
<dbReference type="GO" id="GO:0005829">
    <property type="term" value="C:cytosol"/>
    <property type="evidence" value="ECO:0007669"/>
    <property type="project" value="TreeGrafter"/>
</dbReference>
<feature type="binding site" evidence="14">
    <location>
        <position position="62"/>
    </location>
    <ligand>
        <name>Zn(2+)</name>
        <dbReference type="ChEBI" id="CHEBI:29105"/>
        <note>catalytic</note>
    </ligand>
</feature>
<evidence type="ECO:0000256" key="4">
    <source>
        <dbReference type="ARBA" id="ARBA00012783"/>
    </source>
</evidence>
<keyword evidence="6 14" id="KW-0479">Metal-binding</keyword>
<keyword evidence="8 14" id="KW-0862">Zinc</keyword>
<keyword evidence="18" id="KW-1185">Reference proteome</keyword>
<evidence type="ECO:0000256" key="5">
    <source>
        <dbReference type="ARBA" id="ARBA00018266"/>
    </source>
</evidence>
<evidence type="ECO:0000256" key="8">
    <source>
        <dbReference type="ARBA" id="ARBA00022833"/>
    </source>
</evidence>
<evidence type="ECO:0000256" key="6">
    <source>
        <dbReference type="ARBA" id="ARBA00022723"/>
    </source>
</evidence>
<evidence type="ECO:0000256" key="7">
    <source>
        <dbReference type="ARBA" id="ARBA00022801"/>
    </source>
</evidence>
<evidence type="ECO:0000256" key="15">
    <source>
        <dbReference type="RuleBase" id="RU364006"/>
    </source>
</evidence>
<dbReference type="OrthoDB" id="9795347at2"/>
<dbReference type="GO" id="GO:0055086">
    <property type="term" value="P:nucleobase-containing small molecule metabolic process"/>
    <property type="evidence" value="ECO:0007669"/>
    <property type="project" value="UniProtKB-ARBA"/>
</dbReference>
<dbReference type="EC" id="3.5.4.5" evidence="4 15"/>
<dbReference type="PaxDb" id="584708-Apau_1294"/>
<evidence type="ECO:0000256" key="1">
    <source>
        <dbReference type="ARBA" id="ARBA00001947"/>
    </source>
</evidence>
<evidence type="ECO:0000256" key="3">
    <source>
        <dbReference type="ARBA" id="ARBA00006576"/>
    </source>
</evidence>
<evidence type="ECO:0000256" key="14">
    <source>
        <dbReference type="PIRSR" id="PIRSR606262-3"/>
    </source>
</evidence>
<evidence type="ECO:0000313" key="18">
    <source>
        <dbReference type="Proteomes" id="UP000005096"/>
    </source>
</evidence>
<keyword evidence="7 15" id="KW-0378">Hydrolase</keyword>
<feature type="binding site" evidence="14">
    <location>
        <position position="95"/>
    </location>
    <ligand>
        <name>Zn(2+)</name>
        <dbReference type="ChEBI" id="CHEBI:29105"/>
        <note>catalytic</note>
    </ligand>
</feature>
<dbReference type="GO" id="GO:0008270">
    <property type="term" value="F:zinc ion binding"/>
    <property type="evidence" value="ECO:0007669"/>
    <property type="project" value="UniProtKB-UniRule"/>
</dbReference>
<dbReference type="AlphaFoldDB" id="E3CYU0"/>
<evidence type="ECO:0000256" key="10">
    <source>
        <dbReference type="ARBA" id="ARBA00049252"/>
    </source>
</evidence>
<evidence type="ECO:0000256" key="12">
    <source>
        <dbReference type="PIRSR" id="PIRSR606262-1"/>
    </source>
</evidence>
<feature type="active site" description="Proton donor" evidence="12">
    <location>
        <position position="64"/>
    </location>
</feature>
<evidence type="ECO:0000256" key="2">
    <source>
        <dbReference type="ARBA" id="ARBA00003949"/>
    </source>
</evidence>
<evidence type="ECO:0000256" key="11">
    <source>
        <dbReference type="ARBA" id="ARBA00049558"/>
    </source>
</evidence>
<evidence type="ECO:0000256" key="13">
    <source>
        <dbReference type="PIRSR" id="PIRSR606262-2"/>
    </source>
</evidence>
<dbReference type="Proteomes" id="UP000005096">
    <property type="component" value="Chromosome"/>
</dbReference>
<comment type="function">
    <text evidence="2 15">This enzyme scavenges exogenous and endogenous cytidine and 2'-deoxycytidine for UMP synthesis.</text>
</comment>
<proteinExistence type="inferred from homology"/>
<dbReference type="STRING" id="584708.Apau_1294"/>
<dbReference type="InterPro" id="IPR006262">
    <property type="entry name" value="Cyt_deam_tetra"/>
</dbReference>
<dbReference type="FunFam" id="3.40.140.10:FF:000008">
    <property type="entry name" value="Cytidine deaminase"/>
    <property type="match status" value="1"/>
</dbReference>
<comment type="catalytic activity">
    <reaction evidence="11 15">
        <text>cytidine + H2O + H(+) = uridine + NH4(+)</text>
        <dbReference type="Rhea" id="RHEA:16069"/>
        <dbReference type="ChEBI" id="CHEBI:15377"/>
        <dbReference type="ChEBI" id="CHEBI:15378"/>
        <dbReference type="ChEBI" id="CHEBI:16704"/>
        <dbReference type="ChEBI" id="CHEBI:17562"/>
        <dbReference type="ChEBI" id="CHEBI:28938"/>
        <dbReference type="EC" id="3.5.4.5"/>
    </reaction>
</comment>
<dbReference type="CDD" id="cd01283">
    <property type="entry name" value="cytidine_deaminase"/>
    <property type="match status" value="1"/>
</dbReference>
<dbReference type="Gene3D" id="3.40.140.10">
    <property type="entry name" value="Cytidine Deaminase, domain 2"/>
    <property type="match status" value="1"/>
</dbReference>
<dbReference type="EMBL" id="CM001022">
    <property type="protein sequence ID" value="EFQ23718.1"/>
    <property type="molecule type" value="Genomic_DNA"/>
</dbReference>
<dbReference type="InterPro" id="IPR050202">
    <property type="entry name" value="Cyt/Deoxycyt_deaminase"/>
</dbReference>
<dbReference type="GO" id="GO:0004126">
    <property type="term" value="F:cytidine deaminase activity"/>
    <property type="evidence" value="ECO:0007669"/>
    <property type="project" value="UniProtKB-UniRule"/>
</dbReference>
<reference evidence="17 18" key="1">
    <citation type="journal article" date="2010" name="Stand. Genomic Sci.">
        <title>Non-contiguous finished genome sequence of Aminomonas paucivorans type strain (GLU-3).</title>
        <authorList>
            <person name="Pitluck S."/>
            <person name="Yasawong M."/>
            <person name="Held B."/>
            <person name="Lapidus A."/>
            <person name="Nolan M."/>
            <person name="Copeland A."/>
            <person name="Lucas S."/>
            <person name="Del Rio T.G."/>
            <person name="Tice H."/>
            <person name="Cheng J.F."/>
            <person name="Chertkov O."/>
            <person name="Goodwin L."/>
            <person name="Tapia R."/>
            <person name="Han C."/>
            <person name="Liolios K."/>
            <person name="Ivanova N."/>
            <person name="Mavromatis K."/>
            <person name="Ovchinnikova G."/>
            <person name="Pati A."/>
            <person name="Chen A."/>
            <person name="Palaniappan K."/>
            <person name="Land M."/>
            <person name="Hauser L."/>
            <person name="Chang Y.J."/>
            <person name="Jeffries C.D."/>
            <person name="Pukall R."/>
            <person name="Spring S."/>
            <person name="Rohde M."/>
            <person name="Sikorski J."/>
            <person name="Goker M."/>
            <person name="Woyke T."/>
            <person name="Bristow J."/>
            <person name="Eisen J.A."/>
            <person name="Markowitz V."/>
            <person name="Hugenholtz P."/>
            <person name="Kyrpides N.C."/>
            <person name="Klenk H.P."/>
        </authorList>
    </citation>
    <scope>NUCLEOTIDE SEQUENCE [LARGE SCALE GENOMIC DNA]</scope>
    <source>
        <strain evidence="17 18">DSM 12260</strain>
    </source>
</reference>
<dbReference type="SUPFAM" id="SSF53927">
    <property type="entry name" value="Cytidine deaminase-like"/>
    <property type="match status" value="1"/>
</dbReference>
<evidence type="ECO:0000259" key="16">
    <source>
        <dbReference type="PROSITE" id="PS51747"/>
    </source>
</evidence>
<comment type="cofactor">
    <cofactor evidence="1 14 15">
        <name>Zn(2+)</name>
        <dbReference type="ChEBI" id="CHEBI:29105"/>
    </cofactor>
</comment>
<comment type="similarity">
    <text evidence="3 15">Belongs to the cytidine and deoxycytidylate deaminase family.</text>
</comment>
<dbReference type="HOGENOM" id="CLU_097262_0_1_0"/>
<organism evidence="17 18">
    <name type="scientific">Aminomonas paucivorans DSM 12260</name>
    <dbReference type="NCBI Taxonomy" id="584708"/>
    <lineage>
        <taxon>Bacteria</taxon>
        <taxon>Thermotogati</taxon>
        <taxon>Synergistota</taxon>
        <taxon>Synergistia</taxon>
        <taxon>Synergistales</taxon>
        <taxon>Synergistaceae</taxon>
        <taxon>Aminomonas</taxon>
    </lineage>
</organism>
<evidence type="ECO:0000313" key="17">
    <source>
        <dbReference type="EMBL" id="EFQ23718.1"/>
    </source>
</evidence>